<dbReference type="SMART" id="SM00288">
    <property type="entry name" value="VHS"/>
    <property type="match status" value="1"/>
</dbReference>
<dbReference type="GO" id="GO:0035091">
    <property type="term" value="F:phosphatidylinositol binding"/>
    <property type="evidence" value="ECO:0007669"/>
    <property type="project" value="InterPro"/>
</dbReference>
<dbReference type="SUPFAM" id="SSF89009">
    <property type="entry name" value="GAT-like domain"/>
    <property type="match status" value="1"/>
</dbReference>
<dbReference type="InterPro" id="IPR008942">
    <property type="entry name" value="ENTH_VHS"/>
</dbReference>
<dbReference type="PROSITE" id="PS50179">
    <property type="entry name" value="VHS"/>
    <property type="match status" value="1"/>
</dbReference>
<feature type="region of interest" description="Disordered" evidence="1">
    <location>
        <begin position="371"/>
        <end position="479"/>
    </location>
</feature>
<feature type="compositionally biased region" description="Basic residues" evidence="1">
    <location>
        <begin position="240"/>
        <end position="250"/>
    </location>
</feature>
<dbReference type="InterPro" id="IPR002014">
    <property type="entry name" value="VHS_dom"/>
</dbReference>
<dbReference type="GeneID" id="14539387"/>
<feature type="compositionally biased region" description="Basic and acidic residues" evidence="1">
    <location>
        <begin position="192"/>
        <end position="203"/>
    </location>
</feature>
<feature type="compositionally biased region" description="Acidic residues" evidence="1">
    <location>
        <begin position="177"/>
        <end position="191"/>
    </location>
</feature>
<accession>H8X352</accession>
<dbReference type="PANTHER" id="PTHR47789">
    <property type="entry name" value="LAS SEVENTEEN-BINDING PROTEIN 5"/>
    <property type="match status" value="1"/>
</dbReference>
<reference evidence="3 4" key="1">
    <citation type="journal article" date="2012" name="PLoS ONE">
        <title>Sequence and analysis of the genome of the pathogenic yeast Candida orthopsilosis.</title>
        <authorList>
            <person name="Riccombeni A."/>
            <person name="Vidanes G."/>
            <person name="Proux-Wera E."/>
            <person name="Wolfe K.H."/>
            <person name="Butler G."/>
        </authorList>
    </citation>
    <scope>NUCLEOTIDE SEQUENCE [LARGE SCALE GENOMIC DNA]</scope>
    <source>
        <strain evidence="3 4">Co 90-125</strain>
    </source>
</reference>
<feature type="region of interest" description="Disordered" evidence="1">
    <location>
        <begin position="158"/>
        <end position="252"/>
    </location>
</feature>
<dbReference type="InterPro" id="IPR044103">
    <property type="entry name" value="GAT_LSB5"/>
</dbReference>
<dbReference type="CDD" id="cd16980">
    <property type="entry name" value="VHS_Lsb5"/>
    <property type="match status" value="1"/>
</dbReference>
<dbReference type="OrthoDB" id="10068368at2759"/>
<keyword evidence="4" id="KW-1185">Reference proteome</keyword>
<dbReference type="Proteomes" id="UP000005018">
    <property type="component" value="Chromosome 3"/>
</dbReference>
<sequence>MPIFGDHTLTAVTIKINQLVEHKNDEVEDSMELYLSDLLGLINVQRQTGATEAARAIRKKIKYGDSAQEQIRALQLLELLVLNSGTKIGPIIARDDKLLDVLKGIINGHGKTGSGTSYHPKVKKTVINMAIGWKSELDGLKGYQYMQGLYKTIPGMKKLSKTSRSVSGSGSRRGNNDDDNDYALDEDSDPYGDDHAYDDERSISESPKPSNSRSPKVPPPRPTTASPYSIRNKNSSSKREKSKKKKKRSKNGIVYADSEYGIPQINYKLEAPKIRQVLTECNDYSISLNNQLLQLAPDTLPQDDDEIMKNFQKCKKIRRKILKYLQFVGAGDPSEKSSEVAKQDEEFLAKLIYANEQLVETFKKFDIKAGHSQANPAPAEEEELSESDESYYSTDDEDEEEEDEIPNEDSIAARLQSITLENRRPPPPVPQSSKPAGKDQPQSSGELERPSLSKMETSESLGDPFGDKNTVDKNNSVYY</sequence>
<dbReference type="InterPro" id="IPR045007">
    <property type="entry name" value="LSB5"/>
</dbReference>
<dbReference type="GO" id="GO:0007015">
    <property type="term" value="P:actin filament organization"/>
    <property type="evidence" value="ECO:0007669"/>
    <property type="project" value="InterPro"/>
</dbReference>
<name>H8X352_CANO9</name>
<feature type="compositionally biased region" description="Low complexity" evidence="1">
    <location>
        <begin position="163"/>
        <end position="173"/>
    </location>
</feature>
<dbReference type="SUPFAM" id="SSF48464">
    <property type="entry name" value="ENTH/VHS domain"/>
    <property type="match status" value="1"/>
</dbReference>
<evidence type="ECO:0000313" key="3">
    <source>
        <dbReference type="EMBL" id="CCG25912.1"/>
    </source>
</evidence>
<dbReference type="AlphaFoldDB" id="H8X352"/>
<dbReference type="EMBL" id="HE681721">
    <property type="protein sequence ID" value="CCG25912.1"/>
    <property type="molecule type" value="Genomic_DNA"/>
</dbReference>
<protein>
    <submittedName>
        <fullName evidence="3">Lsb5 protein</fullName>
    </submittedName>
</protein>
<evidence type="ECO:0000313" key="4">
    <source>
        <dbReference type="Proteomes" id="UP000005018"/>
    </source>
</evidence>
<organism evidence="3 4">
    <name type="scientific">Candida orthopsilosis (strain 90-125)</name>
    <name type="common">Yeast</name>
    <dbReference type="NCBI Taxonomy" id="1136231"/>
    <lineage>
        <taxon>Eukaryota</taxon>
        <taxon>Fungi</taxon>
        <taxon>Dikarya</taxon>
        <taxon>Ascomycota</taxon>
        <taxon>Saccharomycotina</taxon>
        <taxon>Pichiomycetes</taxon>
        <taxon>Debaryomycetaceae</taxon>
        <taxon>Candida/Lodderomyces clade</taxon>
        <taxon>Candida</taxon>
    </lineage>
</organism>
<dbReference type="CDD" id="cd14232">
    <property type="entry name" value="GAT_LSB5"/>
    <property type="match status" value="1"/>
</dbReference>
<dbReference type="GO" id="GO:0007034">
    <property type="term" value="P:vacuolar transport"/>
    <property type="evidence" value="ECO:0007669"/>
    <property type="project" value="UniProtKB-ARBA"/>
</dbReference>
<dbReference type="eggNOG" id="KOG1087">
    <property type="taxonomic scope" value="Eukaryota"/>
</dbReference>
<dbReference type="RefSeq" id="XP_003868816.1">
    <property type="nucleotide sequence ID" value="XM_003868768.1"/>
</dbReference>
<dbReference type="GO" id="GO:0006897">
    <property type="term" value="P:endocytosis"/>
    <property type="evidence" value="ECO:0007669"/>
    <property type="project" value="InterPro"/>
</dbReference>
<proteinExistence type="predicted"/>
<dbReference type="Pfam" id="PF00790">
    <property type="entry name" value="VHS"/>
    <property type="match status" value="1"/>
</dbReference>
<evidence type="ECO:0000256" key="1">
    <source>
        <dbReference type="SAM" id="MobiDB-lite"/>
    </source>
</evidence>
<dbReference type="HOGENOM" id="CLU_036827_2_1_1"/>
<dbReference type="GO" id="GO:0051666">
    <property type="term" value="P:actin cortical patch localization"/>
    <property type="evidence" value="ECO:0007669"/>
    <property type="project" value="TreeGrafter"/>
</dbReference>
<dbReference type="GO" id="GO:0030479">
    <property type="term" value="C:actin cortical patch"/>
    <property type="evidence" value="ECO:0007669"/>
    <property type="project" value="TreeGrafter"/>
</dbReference>
<feature type="compositionally biased region" description="Acidic residues" evidence="1">
    <location>
        <begin position="379"/>
        <end position="407"/>
    </location>
</feature>
<evidence type="ECO:0000259" key="2">
    <source>
        <dbReference type="PROSITE" id="PS50179"/>
    </source>
</evidence>
<dbReference type="GO" id="GO:0043130">
    <property type="term" value="F:ubiquitin binding"/>
    <property type="evidence" value="ECO:0007669"/>
    <property type="project" value="InterPro"/>
</dbReference>
<feature type="compositionally biased region" description="Polar residues" evidence="1">
    <location>
        <begin position="204"/>
        <end position="214"/>
    </location>
</feature>
<dbReference type="PANTHER" id="PTHR47789:SF1">
    <property type="entry name" value="LAS SEVENTEEN-BINDING PROTEIN 5"/>
    <property type="match status" value="1"/>
</dbReference>
<dbReference type="KEGG" id="cot:CORT_0C05380"/>
<dbReference type="Gene3D" id="1.25.40.90">
    <property type="match status" value="1"/>
</dbReference>
<gene>
    <name evidence="3" type="ORF">CORT_0C05380</name>
</gene>
<feature type="domain" description="VHS" evidence="2">
    <location>
        <begin position="37"/>
        <end position="153"/>
    </location>
</feature>